<dbReference type="FunFam" id="3.40.50.300:FF:001179">
    <property type="entry name" value="Rho family GTPase"/>
    <property type="match status" value="1"/>
</dbReference>
<dbReference type="OMA" id="CASSNQE"/>
<comment type="caution">
    <text evidence="4">The sequence shown here is derived from an EMBL/GenBank/DDBJ whole genome shotgun (WGS) entry which is preliminary data.</text>
</comment>
<evidence type="ECO:0000313" key="5">
    <source>
        <dbReference type="Proteomes" id="UP000001396"/>
    </source>
</evidence>
<dbReference type="PROSITE" id="PS51419">
    <property type="entry name" value="RAB"/>
    <property type="match status" value="1"/>
</dbReference>
<keyword evidence="3" id="KW-0342">GTP-binding</keyword>
<dbReference type="InterPro" id="IPR027417">
    <property type="entry name" value="P-loop_NTPase"/>
</dbReference>
<dbReference type="CDD" id="cd00157">
    <property type="entry name" value="Rho"/>
    <property type="match status" value="1"/>
</dbReference>
<dbReference type="SMART" id="SM00173">
    <property type="entry name" value="RAS"/>
    <property type="match status" value="1"/>
</dbReference>
<dbReference type="GO" id="GO:0005525">
    <property type="term" value="F:GTP binding"/>
    <property type="evidence" value="ECO:0007669"/>
    <property type="project" value="UniProtKB-KW"/>
</dbReference>
<evidence type="ECO:0000256" key="3">
    <source>
        <dbReference type="ARBA" id="ARBA00023134"/>
    </source>
</evidence>
<dbReference type="Proteomes" id="UP000001396">
    <property type="component" value="Unassembled WGS sequence"/>
</dbReference>
<comment type="similarity">
    <text evidence="1">Belongs to the small GTPase superfamily. Rho family.</text>
</comment>
<accession>D3AX43</accession>
<sequence length="202" mass="22856">MVLVQNYRPIKLVIVGDSGVGKTCMLITHCSKSFPTEYIPVVFDNYTDSSSVITVDGFRVSLGYWDTTVGRAEYDRIRVLCYPSTDLFLICFSVVNQESFANVSGRWYPEIRQHCPDTPFILVGTKSDLTTDSETLEILASREQTVVTPEQIEYVTEHLGAIEYFECSALINYGLQPIFDKVIQTVLYPQYSKKNSSKCTIL</sequence>
<keyword evidence="2" id="KW-0547">Nucleotide-binding</keyword>
<dbReference type="Pfam" id="PF00071">
    <property type="entry name" value="Ras"/>
    <property type="match status" value="1"/>
</dbReference>
<dbReference type="InParanoid" id="D3AX43"/>
<dbReference type="SMART" id="SM00175">
    <property type="entry name" value="RAB"/>
    <property type="match status" value="1"/>
</dbReference>
<dbReference type="AlphaFoldDB" id="D3AX43"/>
<dbReference type="SUPFAM" id="SSF52540">
    <property type="entry name" value="P-loop containing nucleoside triphosphate hydrolases"/>
    <property type="match status" value="1"/>
</dbReference>
<dbReference type="STRING" id="670386.D3AX43"/>
<evidence type="ECO:0000256" key="2">
    <source>
        <dbReference type="ARBA" id="ARBA00022741"/>
    </source>
</evidence>
<dbReference type="InterPro" id="IPR003578">
    <property type="entry name" value="Small_GTPase_Rho"/>
</dbReference>
<dbReference type="GeneID" id="31356203"/>
<dbReference type="Gene3D" id="3.40.50.300">
    <property type="entry name" value="P-loop containing nucleotide triphosphate hydrolases"/>
    <property type="match status" value="1"/>
</dbReference>
<proteinExistence type="inferred from homology"/>
<dbReference type="SMART" id="SM00174">
    <property type="entry name" value="RHO"/>
    <property type="match status" value="1"/>
</dbReference>
<dbReference type="RefSeq" id="XP_020438217.1">
    <property type="nucleotide sequence ID" value="XM_020571694.1"/>
</dbReference>
<protein>
    <submittedName>
        <fullName evidence="4">Uncharacterized protein</fullName>
    </submittedName>
</protein>
<dbReference type="InterPro" id="IPR001806">
    <property type="entry name" value="Small_GTPase"/>
</dbReference>
<dbReference type="PANTHER" id="PTHR24072">
    <property type="entry name" value="RHO FAMILY GTPASE"/>
    <property type="match status" value="1"/>
</dbReference>
<evidence type="ECO:0000256" key="1">
    <source>
        <dbReference type="ARBA" id="ARBA00010142"/>
    </source>
</evidence>
<reference evidence="4 5" key="1">
    <citation type="journal article" date="2011" name="Genome Res.">
        <title>Phylogeny-wide analysis of social amoeba genomes highlights ancient origins for complex intercellular communication.</title>
        <authorList>
            <person name="Heidel A.J."/>
            <person name="Lawal H.M."/>
            <person name="Felder M."/>
            <person name="Schilde C."/>
            <person name="Helps N.R."/>
            <person name="Tunggal B."/>
            <person name="Rivero F."/>
            <person name="John U."/>
            <person name="Schleicher M."/>
            <person name="Eichinger L."/>
            <person name="Platzer M."/>
            <person name="Noegel A.A."/>
            <person name="Schaap P."/>
            <person name="Gloeckner G."/>
        </authorList>
    </citation>
    <scope>NUCLEOTIDE SEQUENCE [LARGE SCALE GENOMIC DNA]</scope>
    <source>
        <strain evidence="5">ATCC 26659 / Pp 5 / PN500</strain>
    </source>
</reference>
<gene>
    <name evidence="4" type="ORF">PPL_00672</name>
</gene>
<dbReference type="NCBIfam" id="TIGR00231">
    <property type="entry name" value="small_GTP"/>
    <property type="match status" value="1"/>
</dbReference>
<keyword evidence="5" id="KW-1185">Reference proteome</keyword>
<dbReference type="EMBL" id="ADBJ01000003">
    <property type="protein sequence ID" value="EFA86112.1"/>
    <property type="molecule type" value="Genomic_DNA"/>
</dbReference>
<dbReference type="PRINTS" id="PR00449">
    <property type="entry name" value="RASTRNSFRMNG"/>
</dbReference>
<evidence type="ECO:0000313" key="4">
    <source>
        <dbReference type="EMBL" id="EFA86112.1"/>
    </source>
</evidence>
<dbReference type="PROSITE" id="PS51420">
    <property type="entry name" value="RHO"/>
    <property type="match status" value="1"/>
</dbReference>
<dbReference type="GO" id="GO:0007264">
    <property type="term" value="P:small GTPase-mediated signal transduction"/>
    <property type="evidence" value="ECO:0007669"/>
    <property type="project" value="InterPro"/>
</dbReference>
<dbReference type="GO" id="GO:0003924">
    <property type="term" value="F:GTPase activity"/>
    <property type="evidence" value="ECO:0007669"/>
    <property type="project" value="InterPro"/>
</dbReference>
<name>D3AX43_HETP5</name>
<organism evidence="4 5">
    <name type="scientific">Heterostelium pallidum (strain ATCC 26659 / Pp 5 / PN500)</name>
    <name type="common">Cellular slime mold</name>
    <name type="synonym">Polysphondylium pallidum</name>
    <dbReference type="NCBI Taxonomy" id="670386"/>
    <lineage>
        <taxon>Eukaryota</taxon>
        <taxon>Amoebozoa</taxon>
        <taxon>Evosea</taxon>
        <taxon>Eumycetozoa</taxon>
        <taxon>Dictyostelia</taxon>
        <taxon>Acytosteliales</taxon>
        <taxon>Acytosteliaceae</taxon>
        <taxon>Heterostelium</taxon>
    </lineage>
</organism>
<dbReference type="InterPro" id="IPR005225">
    <property type="entry name" value="Small_GTP-bd"/>
</dbReference>
<dbReference type="PROSITE" id="PS51421">
    <property type="entry name" value="RAS"/>
    <property type="match status" value="1"/>
</dbReference>